<dbReference type="InterPro" id="IPR013785">
    <property type="entry name" value="Aldolase_TIM"/>
</dbReference>
<evidence type="ECO:0000256" key="9">
    <source>
        <dbReference type="ARBA" id="ARBA00023134"/>
    </source>
</evidence>
<dbReference type="SFLD" id="SFLDS00029">
    <property type="entry name" value="Radical_SAM"/>
    <property type="match status" value="1"/>
</dbReference>
<evidence type="ECO:0000256" key="6">
    <source>
        <dbReference type="ARBA" id="ARBA00022741"/>
    </source>
</evidence>
<comment type="cofactor">
    <cofactor evidence="1">
        <name>[4Fe-4S] cluster</name>
        <dbReference type="ChEBI" id="CHEBI:49883"/>
    </cofactor>
</comment>
<keyword evidence="7" id="KW-0408">Iron</keyword>
<proteinExistence type="predicted"/>
<evidence type="ECO:0000256" key="4">
    <source>
        <dbReference type="ARBA" id="ARBA00022691"/>
    </source>
</evidence>
<dbReference type="SMART" id="SM00729">
    <property type="entry name" value="Elp3"/>
    <property type="match status" value="1"/>
</dbReference>
<dbReference type="InterPro" id="IPR007197">
    <property type="entry name" value="rSAM"/>
</dbReference>
<gene>
    <name evidence="14" type="primary">moaA</name>
    <name evidence="14" type="ORF">O0R46_08275</name>
</gene>
<dbReference type="PROSITE" id="PS01305">
    <property type="entry name" value="MOAA_NIFB_PQQE"/>
    <property type="match status" value="1"/>
</dbReference>
<dbReference type="InterPro" id="IPR050105">
    <property type="entry name" value="MoCo_biosynth_MoaA/MoaC"/>
</dbReference>
<keyword evidence="15" id="KW-1185">Reference proteome</keyword>
<dbReference type="PANTHER" id="PTHR22960:SF0">
    <property type="entry name" value="MOLYBDENUM COFACTOR BIOSYNTHESIS PROTEIN 1"/>
    <property type="match status" value="1"/>
</dbReference>
<dbReference type="Pfam" id="PF04055">
    <property type="entry name" value="Radical_SAM"/>
    <property type="match status" value="1"/>
</dbReference>
<dbReference type="SFLD" id="SFLDG01386">
    <property type="entry name" value="main_SPASM_domain-containing"/>
    <property type="match status" value="1"/>
</dbReference>
<evidence type="ECO:0000313" key="14">
    <source>
        <dbReference type="EMBL" id="WAW15875.1"/>
    </source>
</evidence>
<feature type="domain" description="Radical SAM core" evidence="13">
    <location>
        <begin position="4"/>
        <end position="217"/>
    </location>
</feature>
<keyword evidence="9" id="KW-0342">GTP-binding</keyword>
<dbReference type="InterPro" id="IPR013483">
    <property type="entry name" value="MoaA"/>
</dbReference>
<dbReference type="Pfam" id="PF06463">
    <property type="entry name" value="Mob_synth_C"/>
    <property type="match status" value="1"/>
</dbReference>
<dbReference type="EMBL" id="CP114052">
    <property type="protein sequence ID" value="WAW15875.1"/>
    <property type="molecule type" value="Genomic_DNA"/>
</dbReference>
<evidence type="ECO:0000256" key="5">
    <source>
        <dbReference type="ARBA" id="ARBA00022723"/>
    </source>
</evidence>
<evidence type="ECO:0000259" key="13">
    <source>
        <dbReference type="PROSITE" id="PS51918"/>
    </source>
</evidence>
<accession>A0ABY7JRV9</accession>
<dbReference type="SFLD" id="SFLDG01383">
    <property type="entry name" value="cyclic_pyranopterin_phosphate"/>
    <property type="match status" value="1"/>
</dbReference>
<keyword evidence="3" id="KW-0004">4Fe-4S</keyword>
<dbReference type="GO" id="GO:0061798">
    <property type="term" value="F:GTP 3',8'-cyclase activity"/>
    <property type="evidence" value="ECO:0007669"/>
    <property type="project" value="UniProtKB-EC"/>
</dbReference>
<keyword evidence="5" id="KW-0479">Metal-binding</keyword>
<evidence type="ECO:0000256" key="3">
    <source>
        <dbReference type="ARBA" id="ARBA00022485"/>
    </source>
</evidence>
<dbReference type="InterPro" id="IPR006638">
    <property type="entry name" value="Elp3/MiaA/NifB-like_rSAM"/>
</dbReference>
<dbReference type="InterPro" id="IPR010505">
    <property type="entry name" value="MoaA_twitch"/>
</dbReference>
<dbReference type="Gene3D" id="3.20.20.70">
    <property type="entry name" value="Aldolase class I"/>
    <property type="match status" value="1"/>
</dbReference>
<evidence type="ECO:0000256" key="1">
    <source>
        <dbReference type="ARBA" id="ARBA00001966"/>
    </source>
</evidence>
<evidence type="ECO:0000256" key="7">
    <source>
        <dbReference type="ARBA" id="ARBA00023004"/>
    </source>
</evidence>
<dbReference type="CDD" id="cd21117">
    <property type="entry name" value="Twitch_MoaA"/>
    <property type="match status" value="1"/>
</dbReference>
<evidence type="ECO:0000256" key="2">
    <source>
        <dbReference type="ARBA" id="ARBA00012167"/>
    </source>
</evidence>
<dbReference type="SFLD" id="SFLDG01067">
    <property type="entry name" value="SPASM/twitch_domain_containing"/>
    <property type="match status" value="1"/>
</dbReference>
<keyword evidence="4" id="KW-0949">S-adenosyl-L-methionine</keyword>
<dbReference type="CDD" id="cd01335">
    <property type="entry name" value="Radical_SAM"/>
    <property type="match status" value="1"/>
</dbReference>
<reference evidence="14" key="1">
    <citation type="submission" date="2022-12" db="EMBL/GenBank/DDBJ databases">
        <title>Peptostreptococcus.</title>
        <authorList>
            <person name="Lee S.H."/>
        </authorList>
    </citation>
    <scope>NUCLEOTIDE SEQUENCE</scope>
    <source>
        <strain evidence="14">CBA3647</strain>
    </source>
</reference>
<sequence length="321" mass="36298">MIDSFNRNIDYMRISVTDRCNLRCRYCMPDGIELCSHDYILSFDEILMVCKEAIGLGIVNFKITGGEPLVRKDCHKLIKKIYELGGVNEVTITTNGILLVDQLDDIIDAGVKSINISLDTLDREKYEQITGFDQIDKVLEAIEKSVEKGIRVKINSVLHDKDYKEDFLNLIKLAQKYPIDVRFIEMMPIGLGANSMLVSNEDLKKILETSFENVSSDKTKHGNGPAEYCRIDGFLGAIGFISAMHGKFCDSCNRIRMTSTGEIKSCLCFDKQISLKDALKARDSKAISEILKNSILEKPEMHCFEDKKRITELKRMTQIGG</sequence>
<evidence type="ECO:0000256" key="11">
    <source>
        <dbReference type="ARBA" id="ARBA00023239"/>
    </source>
</evidence>
<dbReference type="EC" id="4.1.99.22" evidence="2"/>
<evidence type="ECO:0000256" key="12">
    <source>
        <dbReference type="ARBA" id="ARBA00048697"/>
    </source>
</evidence>
<keyword evidence="6" id="KW-0547">Nucleotide-binding</keyword>
<name>A0ABY7JRV9_9FIRM</name>
<dbReference type="InterPro" id="IPR058240">
    <property type="entry name" value="rSAM_sf"/>
</dbReference>
<dbReference type="InterPro" id="IPR040064">
    <property type="entry name" value="MoaA-like"/>
</dbReference>
<dbReference type="SUPFAM" id="SSF102114">
    <property type="entry name" value="Radical SAM enzymes"/>
    <property type="match status" value="1"/>
</dbReference>
<evidence type="ECO:0000256" key="8">
    <source>
        <dbReference type="ARBA" id="ARBA00023014"/>
    </source>
</evidence>
<dbReference type="PANTHER" id="PTHR22960">
    <property type="entry name" value="MOLYBDOPTERIN COFACTOR SYNTHESIS PROTEIN A"/>
    <property type="match status" value="1"/>
</dbReference>
<organism evidence="14 15">
    <name type="scientific">Peptostreptococcus equinus</name>
    <dbReference type="NCBI Taxonomy" id="3003601"/>
    <lineage>
        <taxon>Bacteria</taxon>
        <taxon>Bacillati</taxon>
        <taxon>Bacillota</taxon>
        <taxon>Clostridia</taxon>
        <taxon>Peptostreptococcales</taxon>
        <taxon>Peptostreptococcaceae</taxon>
        <taxon>Peptostreptococcus</taxon>
    </lineage>
</organism>
<dbReference type="InterPro" id="IPR000385">
    <property type="entry name" value="MoaA_NifB_PqqE_Fe-S-bd_CS"/>
</dbReference>
<keyword evidence="11 14" id="KW-0456">Lyase</keyword>
<comment type="catalytic activity">
    <reaction evidence="12">
        <text>GTP + AH2 + S-adenosyl-L-methionine = (8S)-3',8-cyclo-7,8-dihydroguanosine 5'-triphosphate + 5'-deoxyadenosine + L-methionine + A + H(+)</text>
        <dbReference type="Rhea" id="RHEA:49576"/>
        <dbReference type="ChEBI" id="CHEBI:13193"/>
        <dbReference type="ChEBI" id="CHEBI:15378"/>
        <dbReference type="ChEBI" id="CHEBI:17319"/>
        <dbReference type="ChEBI" id="CHEBI:17499"/>
        <dbReference type="ChEBI" id="CHEBI:37565"/>
        <dbReference type="ChEBI" id="CHEBI:57844"/>
        <dbReference type="ChEBI" id="CHEBI:59789"/>
        <dbReference type="ChEBI" id="CHEBI:131766"/>
        <dbReference type="EC" id="4.1.99.22"/>
    </reaction>
</comment>
<dbReference type="Proteomes" id="UP001164187">
    <property type="component" value="Chromosome"/>
</dbReference>
<dbReference type="PROSITE" id="PS51918">
    <property type="entry name" value="RADICAL_SAM"/>
    <property type="match status" value="1"/>
</dbReference>
<evidence type="ECO:0000256" key="10">
    <source>
        <dbReference type="ARBA" id="ARBA00023150"/>
    </source>
</evidence>
<protein>
    <recommendedName>
        <fullName evidence="2">GTP 3',8-cyclase</fullName>
        <ecNumber evidence="2">4.1.99.22</ecNumber>
    </recommendedName>
</protein>
<dbReference type="NCBIfam" id="TIGR02666">
    <property type="entry name" value="moaA"/>
    <property type="match status" value="1"/>
</dbReference>
<keyword evidence="10" id="KW-0501">Molybdenum cofactor biosynthesis</keyword>
<evidence type="ECO:0000313" key="15">
    <source>
        <dbReference type="Proteomes" id="UP001164187"/>
    </source>
</evidence>
<keyword evidence="8" id="KW-0411">Iron-sulfur</keyword>